<keyword evidence="1" id="KW-1133">Transmembrane helix</keyword>
<dbReference type="EMBL" id="LBOI01000013">
    <property type="protein sequence ID" value="KKP31208.1"/>
    <property type="molecule type" value="Genomic_DNA"/>
</dbReference>
<evidence type="ECO:0000313" key="3">
    <source>
        <dbReference type="Proteomes" id="UP000034803"/>
    </source>
</evidence>
<evidence type="ECO:0000256" key="1">
    <source>
        <dbReference type="SAM" id="Phobius"/>
    </source>
</evidence>
<dbReference type="AlphaFoldDB" id="A0A0F9YIN1"/>
<organism evidence="2 3">
    <name type="scientific">Candidatus Woesebacteria bacterium GW2011_GWC2_31_9</name>
    <dbReference type="NCBI Taxonomy" id="1618586"/>
    <lineage>
        <taxon>Bacteria</taxon>
        <taxon>Candidatus Woeseibacteriota</taxon>
    </lineage>
</organism>
<sequence length="147" mass="16070">MEAKGEKSNKLIISVFIITFLVIILIVLLFFIKNITSVLPKAKNLNSAVSVSFSNSYIFASPVRAKTNGEGIRITVFLLDDNGLGIFDKKVILGNLDSPIKVKDIQSLTDETGKAIFDISSSSSGVFFIEAIVDSNKLPQRVKVVFD</sequence>
<feature type="transmembrane region" description="Helical" evidence="1">
    <location>
        <begin position="12"/>
        <end position="32"/>
    </location>
</feature>
<comment type="caution">
    <text evidence="2">The sequence shown here is derived from an EMBL/GenBank/DDBJ whole genome shotgun (WGS) entry which is preliminary data.</text>
</comment>
<name>A0A0F9YIN1_9BACT</name>
<protein>
    <recommendedName>
        <fullName evidence="4">Big-1 domain-containing protein</fullName>
    </recommendedName>
</protein>
<reference evidence="2 3" key="1">
    <citation type="journal article" date="2015" name="Nature">
        <title>rRNA introns, odd ribosomes, and small enigmatic genomes across a large radiation of phyla.</title>
        <authorList>
            <person name="Brown C.T."/>
            <person name="Hug L.A."/>
            <person name="Thomas B.C."/>
            <person name="Sharon I."/>
            <person name="Castelle C.J."/>
            <person name="Singh A."/>
            <person name="Wilkins M.J."/>
            <person name="Williams K.H."/>
            <person name="Banfield J.F."/>
        </authorList>
    </citation>
    <scope>NUCLEOTIDE SEQUENCE [LARGE SCALE GENOMIC DNA]</scope>
</reference>
<gene>
    <name evidence="2" type="ORF">UR21_C0013G0002</name>
</gene>
<keyword evidence="1" id="KW-0472">Membrane</keyword>
<evidence type="ECO:0000313" key="2">
    <source>
        <dbReference type="EMBL" id="KKP31208.1"/>
    </source>
</evidence>
<accession>A0A0F9YIN1</accession>
<keyword evidence="1" id="KW-0812">Transmembrane</keyword>
<evidence type="ECO:0008006" key="4">
    <source>
        <dbReference type="Google" id="ProtNLM"/>
    </source>
</evidence>
<dbReference type="Proteomes" id="UP000034803">
    <property type="component" value="Unassembled WGS sequence"/>
</dbReference>
<proteinExistence type="predicted"/>
<dbReference type="SUPFAM" id="SSF49373">
    <property type="entry name" value="Invasin/intimin cell-adhesion fragments"/>
    <property type="match status" value="1"/>
</dbReference>
<dbReference type="InterPro" id="IPR008964">
    <property type="entry name" value="Invasin/intimin_cell_adhesion"/>
</dbReference>